<evidence type="ECO:0000313" key="3">
    <source>
        <dbReference type="Proteomes" id="UP001108029"/>
    </source>
</evidence>
<comment type="caution">
    <text evidence="2">The sequence shown here is derived from an EMBL/GenBank/DDBJ whole genome shotgun (WGS) entry which is preliminary data.</text>
</comment>
<proteinExistence type="predicted"/>
<reference evidence="2" key="1">
    <citation type="submission" date="2021-12" db="EMBL/GenBank/DDBJ databases">
        <authorList>
            <person name="Lee J.-H."/>
            <person name="Kim S.-B."/>
        </authorList>
    </citation>
    <scope>NUCLEOTIDE SEQUENCE</scope>
    <source>
        <strain evidence="2">NR30</strain>
    </source>
</reference>
<evidence type="ECO:0000256" key="1">
    <source>
        <dbReference type="SAM" id="SignalP"/>
    </source>
</evidence>
<feature type="chain" id="PRO_5040485036" evidence="1">
    <location>
        <begin position="30"/>
        <end position="182"/>
    </location>
</feature>
<dbReference type="Proteomes" id="UP001108029">
    <property type="component" value="Unassembled WGS sequence"/>
</dbReference>
<protein>
    <submittedName>
        <fullName evidence="2">Uncharacterized protein</fullName>
    </submittedName>
</protein>
<feature type="signal peptide" evidence="1">
    <location>
        <begin position="1"/>
        <end position="29"/>
    </location>
</feature>
<accession>A0A9Q3VWU0</accession>
<name>A0A9Q3VWU0_9ACTN</name>
<sequence>MRKLRNARRAVAMTAATLAALGGATIGTAGSAGATALDCAWRQVGANNVNITMNGEKVGYLYQEYDGCYHVRAHWVWDSYYRTHAHYHTTGAWVKVAIFHGFAEQEYDSAVSGSTGPAEVAVNGGNGIYYNGAGRWTAGVTIHTTWSTSPADAWTYAGTATHNYHTGDNNGSPYESGDRSHG</sequence>
<dbReference type="AlphaFoldDB" id="A0A9Q3VWU0"/>
<dbReference type="EMBL" id="JAJSBI010000034">
    <property type="protein sequence ID" value="MCD9880014.1"/>
    <property type="molecule type" value="Genomic_DNA"/>
</dbReference>
<organism evidence="2 3">
    <name type="scientific">Streptomyces guryensis</name>
    <dbReference type="NCBI Taxonomy" id="2886947"/>
    <lineage>
        <taxon>Bacteria</taxon>
        <taxon>Bacillati</taxon>
        <taxon>Actinomycetota</taxon>
        <taxon>Actinomycetes</taxon>
        <taxon>Kitasatosporales</taxon>
        <taxon>Streptomycetaceae</taxon>
        <taxon>Streptomyces</taxon>
    </lineage>
</organism>
<evidence type="ECO:0000313" key="2">
    <source>
        <dbReference type="EMBL" id="MCD9880014.1"/>
    </source>
</evidence>
<keyword evidence="1" id="KW-0732">Signal</keyword>
<dbReference type="RefSeq" id="WP_232654954.1">
    <property type="nucleotide sequence ID" value="NZ_JAJSBI010000034.1"/>
</dbReference>
<gene>
    <name evidence="2" type="ORF">LJ657_41920</name>
</gene>
<keyword evidence="3" id="KW-1185">Reference proteome</keyword>